<dbReference type="PRINTS" id="PR00056">
    <property type="entry name" value="HSFDOMAIN"/>
</dbReference>
<dbReference type="EMBL" id="AAGW02057301">
    <property type="status" value="NOT_ANNOTATED_CDS"/>
    <property type="molecule type" value="Genomic_DNA"/>
</dbReference>
<feature type="coiled-coil region" evidence="9">
    <location>
        <begin position="139"/>
        <end position="173"/>
    </location>
</feature>
<dbReference type="SUPFAM" id="SSF46785">
    <property type="entry name" value="Winged helix' DNA-binding domain"/>
    <property type="match status" value="1"/>
</dbReference>
<evidence type="ECO:0000256" key="4">
    <source>
        <dbReference type="ARBA" id="ARBA00023016"/>
    </source>
</evidence>
<feature type="domain" description="HSF-type DNA-binding" evidence="11">
    <location>
        <begin position="55"/>
        <end position="79"/>
    </location>
</feature>
<dbReference type="InterPro" id="IPR036388">
    <property type="entry name" value="WH-like_DNA-bd_sf"/>
</dbReference>
<dbReference type="GO" id="GO:0005634">
    <property type="term" value="C:nucleus"/>
    <property type="evidence" value="ECO:0007669"/>
    <property type="project" value="UniProtKB-SubCell"/>
</dbReference>
<dbReference type="EMBL" id="AAGW02057304">
    <property type="status" value="NOT_ANNOTATED_CDS"/>
    <property type="molecule type" value="Genomic_DNA"/>
</dbReference>
<dbReference type="FunFam" id="1.10.10.10:FF:000027">
    <property type="entry name" value="Heat shock transcription factor 1"/>
    <property type="match status" value="1"/>
</dbReference>
<dbReference type="PROSITE" id="PS00434">
    <property type="entry name" value="HSF_DOMAIN"/>
    <property type="match status" value="1"/>
</dbReference>
<dbReference type="SMART" id="SM00415">
    <property type="entry name" value="HSF"/>
    <property type="match status" value="1"/>
</dbReference>
<evidence type="ECO:0000313" key="12">
    <source>
        <dbReference type="Ensembl" id="ENSOCUP00000020019.3"/>
    </source>
</evidence>
<evidence type="ECO:0000256" key="1">
    <source>
        <dbReference type="ARBA" id="ARBA00004123"/>
    </source>
</evidence>
<evidence type="ECO:0000256" key="10">
    <source>
        <dbReference type="SAM" id="MobiDB-lite"/>
    </source>
</evidence>
<dbReference type="GeneTree" id="ENSGT00940000163549"/>
<protein>
    <recommendedName>
        <fullName evidence="11">HSF-type DNA-binding domain-containing protein</fullName>
    </recommendedName>
</protein>
<keyword evidence="4" id="KW-0346">Stress response</keyword>
<dbReference type="InParanoid" id="G1TSK3"/>
<dbReference type="STRING" id="9986.ENSOCUP00000020019"/>
<dbReference type="Proteomes" id="UP000001811">
    <property type="component" value="Chromosome X"/>
</dbReference>
<dbReference type="GO" id="GO:0043565">
    <property type="term" value="F:sequence-specific DNA binding"/>
    <property type="evidence" value="ECO:0007669"/>
    <property type="project" value="InterPro"/>
</dbReference>
<comment type="similarity">
    <text evidence="2 8">Belongs to the HSF family.</text>
</comment>
<feature type="compositionally biased region" description="Polar residues" evidence="10">
    <location>
        <begin position="462"/>
        <end position="479"/>
    </location>
</feature>
<evidence type="ECO:0000256" key="5">
    <source>
        <dbReference type="ARBA" id="ARBA00023125"/>
    </source>
</evidence>
<reference evidence="12" key="2">
    <citation type="submission" date="2025-08" db="UniProtKB">
        <authorList>
            <consortium name="Ensembl"/>
        </authorList>
    </citation>
    <scope>IDENTIFICATION</scope>
    <source>
        <strain evidence="12">Thorbecke</strain>
    </source>
</reference>
<accession>G1TSK3</accession>
<feature type="compositionally biased region" description="Polar residues" evidence="10">
    <location>
        <begin position="444"/>
        <end position="453"/>
    </location>
</feature>
<keyword evidence="5" id="KW-0238">DNA-binding</keyword>
<feature type="region of interest" description="Disordered" evidence="10">
    <location>
        <begin position="439"/>
        <end position="479"/>
    </location>
</feature>
<evidence type="ECO:0000256" key="8">
    <source>
        <dbReference type="RuleBase" id="RU004020"/>
    </source>
</evidence>
<dbReference type="Gene3D" id="1.10.10.10">
    <property type="entry name" value="Winged helix-like DNA-binding domain superfamily/Winged helix DNA-binding domain"/>
    <property type="match status" value="1"/>
</dbReference>
<dbReference type="HOGENOM" id="CLU_038829_3_0_1"/>
<dbReference type="GO" id="GO:0003700">
    <property type="term" value="F:DNA-binding transcription factor activity"/>
    <property type="evidence" value="ECO:0007669"/>
    <property type="project" value="InterPro"/>
</dbReference>
<dbReference type="InterPro" id="IPR036390">
    <property type="entry name" value="WH_DNA-bd_sf"/>
</dbReference>
<evidence type="ECO:0000256" key="7">
    <source>
        <dbReference type="ARBA" id="ARBA00023242"/>
    </source>
</evidence>
<dbReference type="AlphaFoldDB" id="G1TSK3"/>
<dbReference type="PANTHER" id="PTHR10015">
    <property type="entry name" value="HEAT SHOCK TRANSCRIPTION FACTOR"/>
    <property type="match status" value="1"/>
</dbReference>
<evidence type="ECO:0000256" key="2">
    <source>
        <dbReference type="ARBA" id="ARBA00006403"/>
    </source>
</evidence>
<dbReference type="PANTHER" id="PTHR10015:SF427">
    <property type="entry name" value="HEAT SHOCK FACTOR PROTEIN"/>
    <property type="match status" value="1"/>
</dbReference>
<dbReference type="EMBL" id="AAGW02057303">
    <property type="status" value="NOT_ANNOTATED_CDS"/>
    <property type="molecule type" value="Genomic_DNA"/>
</dbReference>
<keyword evidence="7" id="KW-0539">Nucleus</keyword>
<evidence type="ECO:0000256" key="3">
    <source>
        <dbReference type="ARBA" id="ARBA00023015"/>
    </source>
</evidence>
<sequence length="479" mass="54162">MSCAMEAAWNKSIPSFLAKLWSLVEDPALDELVCWSQSGQSFYIMDEQIFSKEVLPKYFKHNNMSSFVRQLNLYGFRKVISFDSVFHVKEKKNMQEFQHPFFQKGKTNLVGSIKRKVPGMRNEDVRNSPDEFQGIMTEMQEINEKQNNMEGKLAELEKKYATLFLDMAKLTQKYHEQQQLTAQILQFLLSLTNGNCMINTNRKRSLPVTSGAPASKCARQCFHLPAEKKEEAMEIFKNGYDFLEDNKILIDNGLPTLKDESKNSLLNVNQASGNDGKNFEVSIQNIPMRENLLTIDWGAVKKDCKETVTKESFGQETKDAYLELVSSSRDNNLILTKVKSDTSYKSIMKRNETRMQSIEANVIKLKSLLSRKKMNDNSDHANKGLNVMNIEEKEKSPLEANGNKDKQGVQNGNNPLHSLLEKVPISNLGEKLQYSNDHLLDNLKNPSNVSPNLGDNEPGSEGSASSSNLAKSGRSGNSF</sequence>
<evidence type="ECO:0000259" key="11">
    <source>
        <dbReference type="PROSITE" id="PS00434"/>
    </source>
</evidence>
<dbReference type="PaxDb" id="9986-ENSOCUP00000020019"/>
<reference evidence="12 13" key="1">
    <citation type="journal article" date="2011" name="Nature">
        <title>A high-resolution map of human evolutionary constraint using 29 mammals.</title>
        <authorList>
            <person name="Lindblad-Toh K."/>
            <person name="Garber M."/>
            <person name="Zuk O."/>
            <person name="Lin M.F."/>
            <person name="Parker B.J."/>
            <person name="Washietl S."/>
            <person name="Kheradpour P."/>
            <person name="Ernst J."/>
            <person name="Jordan G."/>
            <person name="Mauceli E."/>
            <person name="Ward L.D."/>
            <person name="Lowe C.B."/>
            <person name="Holloway A.K."/>
            <person name="Clamp M."/>
            <person name="Gnerre S."/>
            <person name="Alfoldi J."/>
            <person name="Beal K."/>
            <person name="Chang J."/>
            <person name="Clawson H."/>
            <person name="Cuff J."/>
            <person name="Di Palma F."/>
            <person name="Fitzgerald S."/>
            <person name="Flicek P."/>
            <person name="Guttman M."/>
            <person name="Hubisz M.J."/>
            <person name="Jaffe D.B."/>
            <person name="Jungreis I."/>
            <person name="Kent W.J."/>
            <person name="Kostka D."/>
            <person name="Lara M."/>
            <person name="Martins A.L."/>
            <person name="Massingham T."/>
            <person name="Moltke I."/>
            <person name="Raney B.J."/>
            <person name="Rasmussen M.D."/>
            <person name="Robinson J."/>
            <person name="Stark A."/>
            <person name="Vilella A.J."/>
            <person name="Wen J."/>
            <person name="Xie X."/>
            <person name="Zody M.C."/>
            <person name="Baldwin J."/>
            <person name="Bloom T."/>
            <person name="Chin C.W."/>
            <person name="Heiman D."/>
            <person name="Nicol R."/>
            <person name="Nusbaum C."/>
            <person name="Young S."/>
            <person name="Wilkinson J."/>
            <person name="Worley K.C."/>
            <person name="Kovar C.L."/>
            <person name="Muzny D.M."/>
            <person name="Gibbs R.A."/>
            <person name="Cree A."/>
            <person name="Dihn H.H."/>
            <person name="Fowler G."/>
            <person name="Jhangiani S."/>
            <person name="Joshi V."/>
            <person name="Lee S."/>
            <person name="Lewis L.R."/>
            <person name="Nazareth L.V."/>
            <person name="Okwuonu G."/>
            <person name="Santibanez J."/>
            <person name="Warren W.C."/>
            <person name="Mardis E.R."/>
            <person name="Weinstock G.M."/>
            <person name="Wilson R.K."/>
            <person name="Delehaunty K."/>
            <person name="Dooling D."/>
            <person name="Fronik C."/>
            <person name="Fulton L."/>
            <person name="Fulton B."/>
            <person name="Graves T."/>
            <person name="Minx P."/>
            <person name="Sodergren E."/>
            <person name="Birney E."/>
            <person name="Margulies E.H."/>
            <person name="Herrero J."/>
            <person name="Green E.D."/>
            <person name="Haussler D."/>
            <person name="Siepel A."/>
            <person name="Goldman N."/>
            <person name="Pollard K.S."/>
            <person name="Pedersen J.S."/>
            <person name="Lander E.S."/>
            <person name="Kellis M."/>
        </authorList>
    </citation>
    <scope>NUCLEOTIDE SEQUENCE [LARGE SCALE GENOMIC DNA]</scope>
    <source>
        <strain evidence="12 13">Thorbecke inbred</strain>
    </source>
</reference>
<dbReference type="FunCoup" id="G1TSK3">
    <property type="interactions" value="1"/>
</dbReference>
<evidence type="ECO:0000256" key="9">
    <source>
        <dbReference type="SAM" id="Coils"/>
    </source>
</evidence>
<dbReference type="SMR" id="G1TSK3"/>
<evidence type="ECO:0000313" key="13">
    <source>
        <dbReference type="Proteomes" id="UP000001811"/>
    </source>
</evidence>
<dbReference type="InterPro" id="IPR000232">
    <property type="entry name" value="HSF_DNA-bd"/>
</dbReference>
<dbReference type="Ensembl" id="ENSOCUT00000027073.3">
    <property type="protein sequence ID" value="ENSOCUP00000020019.3"/>
    <property type="gene ID" value="ENSOCUG00000022713.3"/>
</dbReference>
<keyword evidence="3" id="KW-0805">Transcription regulation</keyword>
<reference evidence="12" key="3">
    <citation type="submission" date="2025-09" db="UniProtKB">
        <authorList>
            <consortium name="Ensembl"/>
        </authorList>
    </citation>
    <scope>IDENTIFICATION</scope>
    <source>
        <strain evidence="12">Thorbecke</strain>
    </source>
</reference>
<proteinExistence type="inferred from homology"/>
<dbReference type="Pfam" id="PF00447">
    <property type="entry name" value="HSF_DNA-bind"/>
    <property type="match status" value="1"/>
</dbReference>
<feature type="compositionally biased region" description="Basic and acidic residues" evidence="10">
    <location>
        <begin position="398"/>
        <end position="407"/>
    </location>
</feature>
<dbReference type="eggNOG" id="KOG0627">
    <property type="taxonomic scope" value="Eukaryota"/>
</dbReference>
<name>G1TSK3_RABIT</name>
<keyword evidence="13" id="KW-1185">Reference proteome</keyword>
<evidence type="ECO:0000256" key="6">
    <source>
        <dbReference type="ARBA" id="ARBA00023163"/>
    </source>
</evidence>
<keyword evidence="6" id="KW-0804">Transcription</keyword>
<dbReference type="EMBL" id="AAGW02057302">
    <property type="status" value="NOT_ANNOTATED_CDS"/>
    <property type="molecule type" value="Genomic_DNA"/>
</dbReference>
<keyword evidence="9" id="KW-0175">Coiled coil</keyword>
<feature type="region of interest" description="Disordered" evidence="10">
    <location>
        <begin position="398"/>
        <end position="417"/>
    </location>
</feature>
<dbReference type="EMBL" id="AAGW02057300">
    <property type="status" value="NOT_ANNOTATED_CDS"/>
    <property type="molecule type" value="Genomic_DNA"/>
</dbReference>
<comment type="subcellular location">
    <subcellularLocation>
        <location evidence="1">Nucleus</location>
    </subcellularLocation>
</comment>
<dbReference type="Bgee" id="ENSOCUG00000022713">
    <property type="expression patterns" value="Expressed in testis"/>
</dbReference>
<organism evidence="12 13">
    <name type="scientific">Oryctolagus cuniculus</name>
    <name type="common">Rabbit</name>
    <dbReference type="NCBI Taxonomy" id="9986"/>
    <lineage>
        <taxon>Eukaryota</taxon>
        <taxon>Metazoa</taxon>
        <taxon>Chordata</taxon>
        <taxon>Craniata</taxon>
        <taxon>Vertebrata</taxon>
        <taxon>Euteleostomi</taxon>
        <taxon>Mammalia</taxon>
        <taxon>Eutheria</taxon>
        <taxon>Euarchontoglires</taxon>
        <taxon>Glires</taxon>
        <taxon>Lagomorpha</taxon>
        <taxon>Leporidae</taxon>
        <taxon>Oryctolagus</taxon>
    </lineage>
</organism>